<dbReference type="SUPFAM" id="SSF53850">
    <property type="entry name" value="Periplasmic binding protein-like II"/>
    <property type="match status" value="1"/>
</dbReference>
<dbReference type="KEGG" id="agi:FSB73_07920"/>
<dbReference type="PROSITE" id="PS51257">
    <property type="entry name" value="PROKAR_LIPOPROTEIN"/>
    <property type="match status" value="1"/>
</dbReference>
<keyword evidence="4" id="KW-1185">Reference proteome</keyword>
<gene>
    <name evidence="3" type="ORF">FSB73_07920</name>
</gene>
<reference evidence="3 4" key="1">
    <citation type="journal article" date="2017" name="Int. J. Syst. Evol. Microbiol.">
        <title>Arachidicoccus ginsenosidivorans sp. nov., with ginsenoside-converting activity isolated from ginseng cultivating soil.</title>
        <authorList>
            <person name="Siddiqi M.Z."/>
            <person name="Aslam Z."/>
            <person name="Im W.T."/>
        </authorList>
    </citation>
    <scope>NUCLEOTIDE SEQUENCE [LARGE SCALE GENOMIC DNA]</scope>
    <source>
        <strain evidence="3 4">Gsoil 809</strain>
    </source>
</reference>
<evidence type="ECO:0000259" key="2">
    <source>
        <dbReference type="Pfam" id="PF12849"/>
    </source>
</evidence>
<dbReference type="Pfam" id="PF12849">
    <property type="entry name" value="PBP_like_2"/>
    <property type="match status" value="1"/>
</dbReference>
<proteinExistence type="predicted"/>
<evidence type="ECO:0000313" key="4">
    <source>
        <dbReference type="Proteomes" id="UP000321291"/>
    </source>
</evidence>
<dbReference type="AlphaFoldDB" id="A0A5B8VKV4"/>
<dbReference type="RefSeq" id="WP_146780980.1">
    <property type="nucleotide sequence ID" value="NZ_CP042434.1"/>
</dbReference>
<accession>A0A5B8VKV4</accession>
<feature type="domain" description="PBP" evidence="2">
    <location>
        <begin position="27"/>
        <end position="289"/>
    </location>
</feature>
<dbReference type="PANTHER" id="PTHR30570:SF1">
    <property type="entry name" value="PHOSPHATE-BINDING PROTEIN PSTS"/>
    <property type="match status" value="1"/>
</dbReference>
<dbReference type="InterPro" id="IPR024370">
    <property type="entry name" value="PBP_domain"/>
</dbReference>
<sequence length="315" mass="34089">MRIKSLLIITVFGSLAAGLLSCGGGKKGKNITISGAFALYPLGVKWTEQYKTKAPDLRFDVSAGGAGKGLTDVLAGAADIAMFSRQLTASEKQKDIWVFAVAKDAVLPTFSLKNPVADRIRKKGLTKDQLKEVYLSGKSDISWGSLLDTAYSQNVVVYTRSDAAGAADTWADYFGGKQENIKGTGIYGDPGLAEAVGKDANGVGFNNVAYAYDVTTGKKRPGIDIIPIDQNNNRQIDPEEDFYENADSILQAISDGRYPSPPARDLYFITKGKPTNPDIINFLKWVLTDGQQFVKQAGYVPLTDAKIKEQLDKLN</sequence>
<dbReference type="PANTHER" id="PTHR30570">
    <property type="entry name" value="PERIPLASMIC PHOSPHATE BINDING COMPONENT OF PHOSPHATE ABC TRANSPORTER"/>
    <property type="match status" value="1"/>
</dbReference>
<dbReference type="OrthoDB" id="1082996at2"/>
<evidence type="ECO:0000313" key="3">
    <source>
        <dbReference type="EMBL" id="QEC71602.1"/>
    </source>
</evidence>
<dbReference type="EMBL" id="CP042434">
    <property type="protein sequence ID" value="QEC71602.1"/>
    <property type="molecule type" value="Genomic_DNA"/>
</dbReference>
<dbReference type="Proteomes" id="UP000321291">
    <property type="component" value="Chromosome"/>
</dbReference>
<evidence type="ECO:0000256" key="1">
    <source>
        <dbReference type="ARBA" id="ARBA00022729"/>
    </source>
</evidence>
<keyword evidence="1" id="KW-0732">Signal</keyword>
<dbReference type="InterPro" id="IPR050811">
    <property type="entry name" value="Phosphate_ABC_transporter"/>
</dbReference>
<organism evidence="3 4">
    <name type="scientific">Arachidicoccus ginsenosidivorans</name>
    <dbReference type="NCBI Taxonomy" id="496057"/>
    <lineage>
        <taxon>Bacteria</taxon>
        <taxon>Pseudomonadati</taxon>
        <taxon>Bacteroidota</taxon>
        <taxon>Chitinophagia</taxon>
        <taxon>Chitinophagales</taxon>
        <taxon>Chitinophagaceae</taxon>
        <taxon>Arachidicoccus</taxon>
    </lineage>
</organism>
<protein>
    <submittedName>
        <fullName evidence="3">Phosphate ABC transporter substrate-binding protein</fullName>
    </submittedName>
</protein>
<name>A0A5B8VKV4_9BACT</name>
<dbReference type="Gene3D" id="3.40.190.10">
    <property type="entry name" value="Periplasmic binding protein-like II"/>
    <property type="match status" value="2"/>
</dbReference>